<protein>
    <submittedName>
        <fullName evidence="2">Receptor-binding cancer antigen expressed on SiSo cells-like Protein</fullName>
    </submittedName>
</protein>
<dbReference type="PANTHER" id="PTHR15208:SF2">
    <property type="entry name" value="RECEPTOR-BINDING CANCER ANTIGEN EXPRESSED ON SISO CELLS"/>
    <property type="match status" value="1"/>
</dbReference>
<reference evidence="2 3" key="1">
    <citation type="journal article" date="2008" name="Nature">
        <title>The genome of the model beetle and pest Tribolium castaneum.</title>
        <authorList>
            <consortium name="Tribolium Genome Sequencing Consortium"/>
            <person name="Richards S."/>
            <person name="Gibbs R.A."/>
            <person name="Weinstock G.M."/>
            <person name="Brown S.J."/>
            <person name="Denell R."/>
            <person name="Beeman R.W."/>
            <person name="Gibbs R."/>
            <person name="Beeman R.W."/>
            <person name="Brown S.J."/>
            <person name="Bucher G."/>
            <person name="Friedrich M."/>
            <person name="Grimmelikhuijzen C.J."/>
            <person name="Klingler M."/>
            <person name="Lorenzen M."/>
            <person name="Richards S."/>
            <person name="Roth S."/>
            <person name="Schroder R."/>
            <person name="Tautz D."/>
            <person name="Zdobnov E.M."/>
            <person name="Muzny D."/>
            <person name="Gibbs R.A."/>
            <person name="Weinstock G.M."/>
            <person name="Attaway T."/>
            <person name="Bell S."/>
            <person name="Buhay C.J."/>
            <person name="Chandrabose M.N."/>
            <person name="Chavez D."/>
            <person name="Clerk-Blankenburg K.P."/>
            <person name="Cree A."/>
            <person name="Dao M."/>
            <person name="Davis C."/>
            <person name="Chacko J."/>
            <person name="Dinh H."/>
            <person name="Dugan-Rocha S."/>
            <person name="Fowler G."/>
            <person name="Garner T.T."/>
            <person name="Garnes J."/>
            <person name="Gnirke A."/>
            <person name="Hawes A."/>
            <person name="Hernandez J."/>
            <person name="Hines S."/>
            <person name="Holder M."/>
            <person name="Hume J."/>
            <person name="Jhangiani S.N."/>
            <person name="Joshi V."/>
            <person name="Khan Z.M."/>
            <person name="Jackson L."/>
            <person name="Kovar C."/>
            <person name="Kowis A."/>
            <person name="Lee S."/>
            <person name="Lewis L.R."/>
            <person name="Margolis J."/>
            <person name="Morgan M."/>
            <person name="Nazareth L.V."/>
            <person name="Nguyen N."/>
            <person name="Okwuonu G."/>
            <person name="Parker D."/>
            <person name="Richards S."/>
            <person name="Ruiz S.J."/>
            <person name="Santibanez J."/>
            <person name="Savard J."/>
            <person name="Scherer S.E."/>
            <person name="Schneider B."/>
            <person name="Sodergren E."/>
            <person name="Tautz D."/>
            <person name="Vattahil S."/>
            <person name="Villasana D."/>
            <person name="White C.S."/>
            <person name="Wright R."/>
            <person name="Park Y."/>
            <person name="Beeman R.W."/>
            <person name="Lord J."/>
            <person name="Oppert B."/>
            <person name="Lorenzen M."/>
            <person name="Brown S."/>
            <person name="Wang L."/>
            <person name="Savard J."/>
            <person name="Tautz D."/>
            <person name="Richards S."/>
            <person name="Weinstock G."/>
            <person name="Gibbs R.A."/>
            <person name="Liu Y."/>
            <person name="Worley K."/>
            <person name="Weinstock G."/>
            <person name="Elsik C.G."/>
            <person name="Reese J.T."/>
            <person name="Elhaik E."/>
            <person name="Landan G."/>
            <person name="Graur D."/>
            <person name="Arensburger P."/>
            <person name="Atkinson P."/>
            <person name="Beeman R.W."/>
            <person name="Beidler J."/>
            <person name="Brown S.J."/>
            <person name="Demuth J.P."/>
            <person name="Drury D.W."/>
            <person name="Du Y.Z."/>
            <person name="Fujiwara H."/>
            <person name="Lorenzen M."/>
            <person name="Maselli V."/>
            <person name="Osanai M."/>
            <person name="Park Y."/>
            <person name="Robertson H.M."/>
            <person name="Tu Z."/>
            <person name="Wang J.J."/>
            <person name="Wang S."/>
            <person name="Richards S."/>
            <person name="Song H."/>
            <person name="Zhang L."/>
            <person name="Sodergren E."/>
            <person name="Werner D."/>
            <person name="Stanke M."/>
            <person name="Morgenstern B."/>
            <person name="Solovyev V."/>
            <person name="Kosarev P."/>
            <person name="Brown G."/>
            <person name="Chen H.C."/>
            <person name="Ermolaeva O."/>
            <person name="Hlavina W."/>
            <person name="Kapustin Y."/>
            <person name="Kiryutin B."/>
            <person name="Kitts P."/>
            <person name="Maglott D."/>
            <person name="Pruitt K."/>
            <person name="Sapojnikov V."/>
            <person name="Souvorov A."/>
            <person name="Mackey A.J."/>
            <person name="Waterhouse R.M."/>
            <person name="Wyder S."/>
            <person name="Zdobnov E.M."/>
            <person name="Zdobnov E.M."/>
            <person name="Wyder S."/>
            <person name="Kriventseva E.V."/>
            <person name="Kadowaki T."/>
            <person name="Bork P."/>
            <person name="Aranda M."/>
            <person name="Bao R."/>
            <person name="Beermann A."/>
            <person name="Berns N."/>
            <person name="Bolognesi R."/>
            <person name="Bonneton F."/>
            <person name="Bopp D."/>
            <person name="Brown S.J."/>
            <person name="Bucher G."/>
            <person name="Butts T."/>
            <person name="Chaumot A."/>
            <person name="Denell R.E."/>
            <person name="Ferrier D.E."/>
            <person name="Friedrich M."/>
            <person name="Gordon C.M."/>
            <person name="Jindra M."/>
            <person name="Klingler M."/>
            <person name="Lan Q."/>
            <person name="Lattorff H.M."/>
            <person name="Laudet V."/>
            <person name="von Levetsow C."/>
            <person name="Liu Z."/>
            <person name="Lutz R."/>
            <person name="Lynch J.A."/>
            <person name="da Fonseca R.N."/>
            <person name="Posnien N."/>
            <person name="Reuter R."/>
            <person name="Roth S."/>
            <person name="Savard J."/>
            <person name="Schinko J.B."/>
            <person name="Schmitt C."/>
            <person name="Schoppmeier M."/>
            <person name="Schroder R."/>
            <person name="Shippy T.D."/>
            <person name="Simonnet F."/>
            <person name="Marques-Souza H."/>
            <person name="Tautz D."/>
            <person name="Tomoyasu Y."/>
            <person name="Trauner J."/>
            <person name="Van der Zee M."/>
            <person name="Vervoort M."/>
            <person name="Wittkopp N."/>
            <person name="Wimmer E.A."/>
            <person name="Yang X."/>
            <person name="Jones A.K."/>
            <person name="Sattelle D.B."/>
            <person name="Ebert P.R."/>
            <person name="Nelson D."/>
            <person name="Scott J.G."/>
            <person name="Beeman R.W."/>
            <person name="Muthukrishnan S."/>
            <person name="Kramer K.J."/>
            <person name="Arakane Y."/>
            <person name="Beeman R.W."/>
            <person name="Zhu Q."/>
            <person name="Hogenkamp D."/>
            <person name="Dixit R."/>
            <person name="Oppert B."/>
            <person name="Jiang H."/>
            <person name="Zou Z."/>
            <person name="Marshall J."/>
            <person name="Elpidina E."/>
            <person name="Vinokurov K."/>
            <person name="Oppert C."/>
            <person name="Zou Z."/>
            <person name="Evans J."/>
            <person name="Lu Z."/>
            <person name="Zhao P."/>
            <person name="Sumathipala N."/>
            <person name="Altincicek B."/>
            <person name="Vilcinskas A."/>
            <person name="Williams M."/>
            <person name="Hultmark D."/>
            <person name="Hetru C."/>
            <person name="Jiang H."/>
            <person name="Grimmelikhuijzen C.J."/>
            <person name="Hauser F."/>
            <person name="Cazzamali G."/>
            <person name="Williamson M."/>
            <person name="Park Y."/>
            <person name="Li B."/>
            <person name="Tanaka Y."/>
            <person name="Predel R."/>
            <person name="Neupert S."/>
            <person name="Schachtner J."/>
            <person name="Verleyen P."/>
            <person name="Raible F."/>
            <person name="Bork P."/>
            <person name="Friedrich M."/>
            <person name="Walden K.K."/>
            <person name="Robertson H.M."/>
            <person name="Angeli S."/>
            <person name="Foret S."/>
            <person name="Bucher G."/>
            <person name="Schuetz S."/>
            <person name="Maleszka R."/>
            <person name="Wimmer E.A."/>
            <person name="Beeman R.W."/>
            <person name="Lorenzen M."/>
            <person name="Tomoyasu Y."/>
            <person name="Miller S.C."/>
            <person name="Grossmann D."/>
            <person name="Bucher G."/>
        </authorList>
    </citation>
    <scope>NUCLEOTIDE SEQUENCE [LARGE SCALE GENOMIC DNA]</scope>
    <source>
        <strain evidence="2 3">Georgia GA2</strain>
    </source>
</reference>
<reference evidence="2 3" key="2">
    <citation type="journal article" date="2010" name="Nucleic Acids Res.">
        <title>BeetleBase in 2010: revisions to provide comprehensive genomic information for Tribolium castaneum.</title>
        <authorList>
            <person name="Kim H.S."/>
            <person name="Murphy T."/>
            <person name="Xia J."/>
            <person name="Caragea D."/>
            <person name="Park Y."/>
            <person name="Beeman R.W."/>
            <person name="Lorenzen M.D."/>
            <person name="Butcher S."/>
            <person name="Manak J.R."/>
            <person name="Brown S.J."/>
        </authorList>
    </citation>
    <scope>GENOME REANNOTATION</scope>
    <source>
        <strain evidence="2 3">Georgia GA2</strain>
    </source>
</reference>
<dbReference type="GO" id="GO:0030141">
    <property type="term" value="C:secretory granule"/>
    <property type="evidence" value="ECO:0000318"/>
    <property type="project" value="GO_Central"/>
</dbReference>
<gene>
    <name evidence="2" type="primary">AUGUSTUS-3.0.2_11163</name>
    <name evidence="2" type="ORF">TcasGA2_TC011163</name>
</gene>
<accession>D6X3Z3</accession>
<dbReference type="AlphaFoldDB" id="D6X3Z3"/>
<dbReference type="PhylomeDB" id="D6X3Z3"/>
<dbReference type="EMBL" id="KQ971379">
    <property type="protein sequence ID" value="EEZ97347.1"/>
    <property type="molecule type" value="Genomic_DNA"/>
</dbReference>
<evidence type="ECO:0000313" key="3">
    <source>
        <dbReference type="Proteomes" id="UP000007266"/>
    </source>
</evidence>
<name>D6X3Z3_TRICA</name>
<dbReference type="PIRSF" id="PIRSF034247">
    <property type="entry name" value="RCAS1"/>
    <property type="match status" value="1"/>
</dbReference>
<dbReference type="OMA" id="LGEMENW"/>
<dbReference type="HOGENOM" id="CLU_096308_0_0_1"/>
<dbReference type="OrthoDB" id="10017216at2759"/>
<dbReference type="eggNOG" id="ENOG502QSN4">
    <property type="taxonomic scope" value="Eukaryota"/>
</dbReference>
<feature type="region of interest" description="Disordered" evidence="1">
    <location>
        <begin position="161"/>
        <end position="194"/>
    </location>
</feature>
<dbReference type="InterPro" id="IPR017025">
    <property type="entry name" value="Cancer-assoc_antigen_RCAS1"/>
</dbReference>
<evidence type="ECO:0000313" key="2">
    <source>
        <dbReference type="EMBL" id="EEZ97347.1"/>
    </source>
</evidence>
<dbReference type="STRING" id="7070.D6X3Z3"/>
<dbReference type="Proteomes" id="UP000007266">
    <property type="component" value="Linkage group 10"/>
</dbReference>
<evidence type="ECO:0000256" key="1">
    <source>
        <dbReference type="SAM" id="MobiDB-lite"/>
    </source>
</evidence>
<proteinExistence type="predicted"/>
<organism evidence="2 3">
    <name type="scientific">Tribolium castaneum</name>
    <name type="common">Red flour beetle</name>
    <dbReference type="NCBI Taxonomy" id="7070"/>
    <lineage>
        <taxon>Eukaryota</taxon>
        <taxon>Metazoa</taxon>
        <taxon>Ecdysozoa</taxon>
        <taxon>Arthropoda</taxon>
        <taxon>Hexapoda</taxon>
        <taxon>Insecta</taxon>
        <taxon>Pterygota</taxon>
        <taxon>Neoptera</taxon>
        <taxon>Endopterygota</taxon>
        <taxon>Coleoptera</taxon>
        <taxon>Polyphaga</taxon>
        <taxon>Cucujiformia</taxon>
        <taxon>Tenebrionidae</taxon>
        <taxon>Tenebrionidae incertae sedis</taxon>
        <taxon>Tribolium</taxon>
    </lineage>
</organism>
<keyword evidence="2" id="KW-0675">Receptor</keyword>
<dbReference type="KEGG" id="tca:658181"/>
<sequence>MVVSLLVNKIKHLVLFFVSVFRRALCCFRRRRRVSVDSVPLTHVVSNPKDIEENWAWDEKPDYSEPKTVQDHIELYRKRKVEAQQQAEVPPEERLDFFEDMAPKITKQTKVFINTDRGAPEAPSRLNLIDAVPVVSGELQEWEENSGWEGETLDWDAQQALREKRRQDREKRLWEQQQKRQEKMNRALGARIST</sequence>
<dbReference type="PANTHER" id="PTHR15208">
    <property type="entry name" value="RECEPTOR-BINDING CANCER ANTIGEN EXPRESSED ON SISO CELLS CANCER ASSOCIATED SURFACE ANTIGEN RCAS1 ESTROGEN RECEPTOR-BINDING FRAGMENT- ASSOCIATED GENE 9 PROTEIN"/>
    <property type="match status" value="1"/>
</dbReference>
<feature type="compositionally biased region" description="Basic and acidic residues" evidence="1">
    <location>
        <begin position="161"/>
        <end position="185"/>
    </location>
</feature>
<keyword evidence="3" id="KW-1185">Reference proteome</keyword>